<name>A0A7G7WAJ7_9BACT</name>
<dbReference type="RefSeq" id="WP_185889269.1">
    <property type="nucleotide sequence ID" value="NZ_CP060202.1"/>
</dbReference>
<keyword evidence="2" id="KW-0378">Hydrolase</keyword>
<evidence type="ECO:0000256" key="1">
    <source>
        <dbReference type="ARBA" id="ARBA00022670"/>
    </source>
</evidence>
<evidence type="ECO:0000313" key="8">
    <source>
        <dbReference type="Proteomes" id="UP000515489"/>
    </source>
</evidence>
<keyword evidence="1" id="KW-0645">Protease</keyword>
<dbReference type="PANTHER" id="PTHR42776:SF27">
    <property type="entry name" value="DIPEPTIDYL PEPTIDASE FAMILY MEMBER 6"/>
    <property type="match status" value="1"/>
</dbReference>
<proteinExistence type="predicted"/>
<dbReference type="Gene3D" id="3.40.50.1820">
    <property type="entry name" value="alpha/beta hydrolase"/>
    <property type="match status" value="1"/>
</dbReference>
<evidence type="ECO:0000313" key="7">
    <source>
        <dbReference type="EMBL" id="QNH63390.1"/>
    </source>
</evidence>
<feature type="signal peptide" evidence="4">
    <location>
        <begin position="1"/>
        <end position="22"/>
    </location>
</feature>
<dbReference type="Pfam" id="PF00326">
    <property type="entry name" value="Peptidase_S9"/>
    <property type="match status" value="1"/>
</dbReference>
<dbReference type="InterPro" id="IPR023302">
    <property type="entry name" value="Pept_S9A_N"/>
</dbReference>
<keyword evidence="8" id="KW-1185">Reference proteome</keyword>
<dbReference type="PRINTS" id="PR00862">
    <property type="entry name" value="PROLIGOPTASE"/>
</dbReference>
<protein>
    <submittedName>
        <fullName evidence="7">Prolyl oligopeptidase family serine peptidase</fullName>
    </submittedName>
</protein>
<dbReference type="SUPFAM" id="SSF53474">
    <property type="entry name" value="alpha/beta-Hydrolases"/>
    <property type="match status" value="1"/>
</dbReference>
<reference evidence="7 8" key="1">
    <citation type="submission" date="2020-08" db="EMBL/GenBank/DDBJ databases">
        <title>Hymenobacter sp. S2-20-2 genome sequencing.</title>
        <authorList>
            <person name="Jin L."/>
        </authorList>
    </citation>
    <scope>NUCLEOTIDE SEQUENCE [LARGE SCALE GENOMIC DNA]</scope>
    <source>
        <strain evidence="7 8">S2-20-2</strain>
    </source>
</reference>
<dbReference type="InterPro" id="IPR002470">
    <property type="entry name" value="Peptidase_S9A"/>
</dbReference>
<evidence type="ECO:0000256" key="3">
    <source>
        <dbReference type="ARBA" id="ARBA00022825"/>
    </source>
</evidence>
<organism evidence="7 8">
    <name type="scientific">Hymenobacter sediminicola</name>
    <dbReference type="NCBI Taxonomy" id="2761579"/>
    <lineage>
        <taxon>Bacteria</taxon>
        <taxon>Pseudomonadati</taxon>
        <taxon>Bacteroidota</taxon>
        <taxon>Cytophagia</taxon>
        <taxon>Cytophagales</taxon>
        <taxon>Hymenobacteraceae</taxon>
        <taxon>Hymenobacter</taxon>
    </lineage>
</organism>
<sequence length="650" mass="71791">MMRKQLLLAGLLAVAYSGTAQNQEAAQEIGNLVVRNIPALPADLMERVDQYQNVRGATVADWDREGKGLFISTRFAEVPQIHHVAAPGADRRQITFYKEPLAAAAVAPDKKQNGFVFSRDNGGNENYQIYFFDLSTGRARLLTDGKSRNQFQGWNRAGSQLAYMSNQRNGADLDLYLLNFQPDAKPTMLTELKGGGWGVSAWSDDGKQMILSNYKSINEAELYRFDVTSRKLERLFATAGPVSYSGAEFTKDGKGLFLVSDEGTEFQTLRYVDLASKQQTPLTAPITWDVQGMDLSMDGTKLVFATNEDGYSKLYVLDTKTRKYQPVANVPKGVISNFRLNDDSRRLALSVSTPTASSDVYVADLTTKTLTRWTTSELGGLNSASFVEPSLIQYSTFDQVDGKARLIPAFLYKPKNATGKTPVLISIHGGPEGQSLPTFSPLINLLVNELGVAVVVPNVRGSSGYGKTYLKLDNGAKREESVKDIGALLEWIGRQPDLDPGRVAVYGGSYGGYMSLATMTNYNDQMRCGIDLFGISNFTTFLKNTSPYRADLRRAEYGDERDPAMQAVFAQISPISKIKNITKPMLVYQGKNDPRVPLSESEQMVAGLQQQGTSVWYIMAKDEGHSLAKKANRDYTYGAMLLFLRNNLLK</sequence>
<feature type="chain" id="PRO_5029021190" evidence="4">
    <location>
        <begin position="23"/>
        <end position="650"/>
    </location>
</feature>
<evidence type="ECO:0000256" key="4">
    <source>
        <dbReference type="SAM" id="SignalP"/>
    </source>
</evidence>
<evidence type="ECO:0000259" key="6">
    <source>
        <dbReference type="Pfam" id="PF02897"/>
    </source>
</evidence>
<keyword evidence="3" id="KW-0720">Serine protease</keyword>
<keyword evidence="4" id="KW-0732">Signal</keyword>
<dbReference type="EMBL" id="CP060202">
    <property type="protein sequence ID" value="QNH63390.1"/>
    <property type="molecule type" value="Genomic_DNA"/>
</dbReference>
<dbReference type="InterPro" id="IPR029058">
    <property type="entry name" value="AB_hydrolase_fold"/>
</dbReference>
<feature type="domain" description="Peptidase S9 prolyl oligopeptidase catalytic" evidence="5">
    <location>
        <begin position="445"/>
        <end position="648"/>
    </location>
</feature>
<accession>A0A7G7WAJ7</accession>
<evidence type="ECO:0000256" key="2">
    <source>
        <dbReference type="ARBA" id="ARBA00022801"/>
    </source>
</evidence>
<dbReference type="Proteomes" id="UP000515489">
    <property type="component" value="Chromosome"/>
</dbReference>
<evidence type="ECO:0000259" key="5">
    <source>
        <dbReference type="Pfam" id="PF00326"/>
    </source>
</evidence>
<dbReference type="Pfam" id="PF02897">
    <property type="entry name" value="Peptidase_S9_N"/>
    <property type="match status" value="1"/>
</dbReference>
<dbReference type="AlphaFoldDB" id="A0A7G7WAJ7"/>
<dbReference type="InterPro" id="IPR011042">
    <property type="entry name" value="6-blade_b-propeller_TolB-like"/>
</dbReference>
<gene>
    <name evidence="7" type="ORF">H4317_06185</name>
</gene>
<dbReference type="GO" id="GO:0006508">
    <property type="term" value="P:proteolysis"/>
    <property type="evidence" value="ECO:0007669"/>
    <property type="project" value="UniProtKB-KW"/>
</dbReference>
<dbReference type="PANTHER" id="PTHR42776">
    <property type="entry name" value="SERINE PEPTIDASE S9 FAMILY MEMBER"/>
    <property type="match status" value="1"/>
</dbReference>
<dbReference type="SUPFAM" id="SSF69304">
    <property type="entry name" value="Tricorn protease N-terminal domain"/>
    <property type="match status" value="1"/>
</dbReference>
<dbReference type="InterPro" id="IPR001375">
    <property type="entry name" value="Peptidase_S9_cat"/>
</dbReference>
<dbReference type="GO" id="GO:0004252">
    <property type="term" value="F:serine-type endopeptidase activity"/>
    <property type="evidence" value="ECO:0007669"/>
    <property type="project" value="InterPro"/>
</dbReference>
<dbReference type="Gene3D" id="2.120.10.30">
    <property type="entry name" value="TolB, C-terminal domain"/>
    <property type="match status" value="2"/>
</dbReference>
<dbReference type="KEGG" id="hsk:H4317_06185"/>
<feature type="domain" description="Peptidase S9A N-terminal" evidence="6">
    <location>
        <begin position="106"/>
        <end position="373"/>
    </location>
</feature>